<evidence type="ECO:0000256" key="4">
    <source>
        <dbReference type="ARBA" id="ARBA00023136"/>
    </source>
</evidence>
<keyword evidence="3" id="KW-0201">Cytochrome c-type biogenesis</keyword>
<name>A0A6M8J007_9ACTN</name>
<dbReference type="GO" id="GO:0017004">
    <property type="term" value="P:cytochrome complex assembly"/>
    <property type="evidence" value="ECO:0007669"/>
    <property type="project" value="UniProtKB-KW"/>
</dbReference>
<dbReference type="AlphaFoldDB" id="A0A6M8J007"/>
<sequence length="223" mass="23547">MNAKMKRRMTAVTGVIVMVVIVVLAVVGGTSAAKTVTVAEAVANDFEDRKVQVTGTVVENSFAVEGNTLTFSIYDKDADEDATTQLRVSYEGGVSSTFGNDVVAICTGKIDQNGVLQCSELVTKCPSKYENATDALTIKRLLGYSDAVLNKPVKVKGVMKEGTLGIAGSDQRFVLVDPEDGTEMPVRFDGALSDDTTEGSSLVIFGSLNEQGLFTATEVALEG</sequence>
<evidence type="ECO:0000313" key="6">
    <source>
        <dbReference type="Proteomes" id="UP000503297"/>
    </source>
</evidence>
<keyword evidence="2" id="KW-0408">Iron</keyword>
<evidence type="ECO:0000313" key="5">
    <source>
        <dbReference type="EMBL" id="QKF07300.1"/>
    </source>
</evidence>
<keyword evidence="2" id="KW-0349">Heme</keyword>
<dbReference type="GO" id="GO:0020037">
    <property type="term" value="F:heme binding"/>
    <property type="evidence" value="ECO:0007669"/>
    <property type="project" value="InterPro"/>
</dbReference>
<dbReference type="RefSeq" id="WP_172163504.1">
    <property type="nucleotide sequence ID" value="NZ_JABJQX010000001.1"/>
</dbReference>
<keyword evidence="4" id="KW-0472">Membrane</keyword>
<dbReference type="InterPro" id="IPR012340">
    <property type="entry name" value="NA-bd_OB-fold"/>
</dbReference>
<dbReference type="KEGG" id="bwa:HLV38_03570"/>
<gene>
    <name evidence="5" type="ORF">HLV38_03570</name>
</gene>
<evidence type="ECO:0000256" key="1">
    <source>
        <dbReference type="ARBA" id="ARBA00004370"/>
    </source>
</evidence>
<dbReference type="Gene3D" id="2.40.50.140">
    <property type="entry name" value="Nucleic acid-binding proteins"/>
    <property type="match status" value="2"/>
</dbReference>
<dbReference type="GO" id="GO:0017003">
    <property type="term" value="P:protein-heme linkage"/>
    <property type="evidence" value="ECO:0007669"/>
    <property type="project" value="InterPro"/>
</dbReference>
<evidence type="ECO:0000256" key="2">
    <source>
        <dbReference type="ARBA" id="ARBA00022617"/>
    </source>
</evidence>
<protein>
    <submittedName>
        <fullName evidence="5">Cytochrome c maturation protein CcmE</fullName>
    </submittedName>
</protein>
<evidence type="ECO:0000256" key="3">
    <source>
        <dbReference type="ARBA" id="ARBA00022748"/>
    </source>
</evidence>
<dbReference type="SUPFAM" id="SSF82093">
    <property type="entry name" value="Heme chaperone CcmE"/>
    <property type="match status" value="2"/>
</dbReference>
<dbReference type="InterPro" id="IPR004329">
    <property type="entry name" value="CcmE"/>
</dbReference>
<dbReference type="Pfam" id="PF03100">
    <property type="entry name" value="CcmE"/>
    <property type="match status" value="2"/>
</dbReference>
<dbReference type="Proteomes" id="UP000503297">
    <property type="component" value="Chromosome"/>
</dbReference>
<dbReference type="EMBL" id="CP053716">
    <property type="protein sequence ID" value="QKF07300.1"/>
    <property type="molecule type" value="Genomic_DNA"/>
</dbReference>
<dbReference type="InterPro" id="IPR036127">
    <property type="entry name" value="CcmE-like_sf"/>
</dbReference>
<keyword evidence="2" id="KW-0479">Metal-binding</keyword>
<reference evidence="6" key="1">
    <citation type="submission" date="2020-05" db="EMBL/GenBank/DDBJ databases">
        <title>Novel species in genus Nocardioides.</title>
        <authorList>
            <person name="Zhang G."/>
        </authorList>
    </citation>
    <scope>NUCLEOTIDE SEQUENCE [LARGE SCALE GENOMIC DNA]</scope>
    <source>
        <strain evidence="6">zg-1050</strain>
    </source>
</reference>
<comment type="subcellular location">
    <subcellularLocation>
        <location evidence="1">Membrane</location>
    </subcellularLocation>
</comment>
<proteinExistence type="predicted"/>
<accession>A0A6M8J007</accession>
<keyword evidence="6" id="KW-1185">Reference proteome</keyword>
<organism evidence="5 6">
    <name type="scientific">Berryella wangjianweii</name>
    <dbReference type="NCBI Taxonomy" id="2734634"/>
    <lineage>
        <taxon>Bacteria</taxon>
        <taxon>Bacillati</taxon>
        <taxon>Actinomycetota</taxon>
        <taxon>Coriobacteriia</taxon>
        <taxon>Eggerthellales</taxon>
        <taxon>Eggerthellaceae</taxon>
        <taxon>Berryella</taxon>
    </lineage>
</organism>
<dbReference type="GO" id="GO:0005886">
    <property type="term" value="C:plasma membrane"/>
    <property type="evidence" value="ECO:0007669"/>
    <property type="project" value="InterPro"/>
</dbReference>